<dbReference type="InterPro" id="IPR032675">
    <property type="entry name" value="LRR_dom_sf"/>
</dbReference>
<dbReference type="Pfam" id="PF12937">
    <property type="entry name" value="F-box-like"/>
    <property type="match status" value="1"/>
</dbReference>
<proteinExistence type="predicted"/>
<accession>A0A165BQZ0</accession>
<dbReference type="InterPro" id="IPR036047">
    <property type="entry name" value="F-box-like_dom_sf"/>
</dbReference>
<evidence type="ECO:0000259" key="1">
    <source>
        <dbReference type="Pfam" id="PF12937"/>
    </source>
</evidence>
<feature type="domain" description="F-box" evidence="1">
    <location>
        <begin position="88"/>
        <end position="136"/>
    </location>
</feature>
<keyword evidence="3" id="KW-1185">Reference proteome</keyword>
<dbReference type="OrthoDB" id="3063971at2759"/>
<gene>
    <name evidence="2" type="ORF">EXIGLDRAFT_731804</name>
</gene>
<evidence type="ECO:0000313" key="2">
    <source>
        <dbReference type="EMBL" id="KZV81090.1"/>
    </source>
</evidence>
<dbReference type="Gene3D" id="3.80.10.10">
    <property type="entry name" value="Ribonuclease Inhibitor"/>
    <property type="match status" value="1"/>
</dbReference>
<dbReference type="EMBL" id="KV426419">
    <property type="protein sequence ID" value="KZV81090.1"/>
    <property type="molecule type" value="Genomic_DNA"/>
</dbReference>
<dbReference type="InParanoid" id="A0A165BQZ0"/>
<dbReference type="Gene3D" id="1.20.1280.50">
    <property type="match status" value="1"/>
</dbReference>
<dbReference type="AlphaFoldDB" id="A0A165BQZ0"/>
<reference evidence="2 3" key="1">
    <citation type="journal article" date="2016" name="Mol. Biol. Evol.">
        <title>Comparative Genomics of Early-Diverging Mushroom-Forming Fungi Provides Insights into the Origins of Lignocellulose Decay Capabilities.</title>
        <authorList>
            <person name="Nagy L.G."/>
            <person name="Riley R."/>
            <person name="Tritt A."/>
            <person name="Adam C."/>
            <person name="Daum C."/>
            <person name="Floudas D."/>
            <person name="Sun H."/>
            <person name="Yadav J.S."/>
            <person name="Pangilinan J."/>
            <person name="Larsson K.H."/>
            <person name="Matsuura K."/>
            <person name="Barry K."/>
            <person name="Labutti K."/>
            <person name="Kuo R."/>
            <person name="Ohm R.A."/>
            <person name="Bhattacharya S.S."/>
            <person name="Shirouzu T."/>
            <person name="Yoshinaga Y."/>
            <person name="Martin F.M."/>
            <person name="Grigoriev I.V."/>
            <person name="Hibbett D.S."/>
        </authorList>
    </citation>
    <scope>NUCLEOTIDE SEQUENCE [LARGE SCALE GENOMIC DNA]</scope>
    <source>
        <strain evidence="2 3">HHB12029</strain>
    </source>
</reference>
<dbReference type="Proteomes" id="UP000077266">
    <property type="component" value="Unassembled WGS sequence"/>
</dbReference>
<sequence length="512" mass="57080">MTSLNPNRYAGHAEAVLLCEDIAADEAAHPALIQRVTRAQTALHDAADTLRAAQEAFESAQRIHNHATQLELALVERVRVSRGLLHPIRRLPDELLVLIFLDVRRMDCIKDNRRVLSPAAVCQRWRSVALHTPQLWDVVNCAMFRVPDAVTEQRWTLYAQLHLERSATRPLSVSIQYNPRRPEPHTLELWPAFSALFRRARSFSFETTLDVTLPLSFCMAFHAPGLLELHIDDTESKACTTSILRIPFGFHAPKLDTLRHCGSELLWATNGVSPSVQKVELTTERFETRHLLDLFSRFPNVRALDVLVGYVLTSSVPVVVRAKQLQSLKLIIQHMDMHIAQSFHFPSLRRADITVEAASDWEPLIFSTFMHSALPTVTSLTLAMDLGEDVASGLSACVRVEHLTLRHDTSCCLAHEVEGVFSALSASDTNGSWIFPSLQKLTVDGCVPLASMADAIVALASARCASAPSGPRQRLMRMPLSKWHDRGSGRPAPVDAQALQQRLNRILSVEVL</sequence>
<protein>
    <recommendedName>
        <fullName evidence="1">F-box domain-containing protein</fullName>
    </recommendedName>
</protein>
<name>A0A165BQZ0_EXIGL</name>
<dbReference type="InterPro" id="IPR001810">
    <property type="entry name" value="F-box_dom"/>
</dbReference>
<organism evidence="2 3">
    <name type="scientific">Exidia glandulosa HHB12029</name>
    <dbReference type="NCBI Taxonomy" id="1314781"/>
    <lineage>
        <taxon>Eukaryota</taxon>
        <taxon>Fungi</taxon>
        <taxon>Dikarya</taxon>
        <taxon>Basidiomycota</taxon>
        <taxon>Agaricomycotina</taxon>
        <taxon>Agaricomycetes</taxon>
        <taxon>Auriculariales</taxon>
        <taxon>Exidiaceae</taxon>
        <taxon>Exidia</taxon>
    </lineage>
</organism>
<dbReference type="SUPFAM" id="SSF81383">
    <property type="entry name" value="F-box domain"/>
    <property type="match status" value="1"/>
</dbReference>
<evidence type="ECO:0000313" key="3">
    <source>
        <dbReference type="Proteomes" id="UP000077266"/>
    </source>
</evidence>